<dbReference type="OrthoDB" id="4569196at2"/>
<dbReference type="SUPFAM" id="SSF46955">
    <property type="entry name" value="Putative DNA-binding domain"/>
    <property type="match status" value="1"/>
</dbReference>
<dbReference type="EMBL" id="HE804045">
    <property type="protein sequence ID" value="CCH31084.1"/>
    <property type="molecule type" value="Genomic_DNA"/>
</dbReference>
<dbReference type="PROSITE" id="PS50937">
    <property type="entry name" value="HTH_MERR_2"/>
    <property type="match status" value="1"/>
</dbReference>
<dbReference type="PATRIC" id="fig|1179773.3.peg.3793"/>
<dbReference type="RefSeq" id="WP_015101196.1">
    <property type="nucleotide sequence ID" value="NC_019673.1"/>
</dbReference>
<dbReference type="GO" id="GO:0003677">
    <property type="term" value="F:DNA binding"/>
    <property type="evidence" value="ECO:0007669"/>
    <property type="project" value="UniProtKB-KW"/>
</dbReference>
<dbReference type="KEGG" id="sesp:BN6_37930"/>
<dbReference type="GO" id="GO:0003700">
    <property type="term" value="F:DNA-binding transcription factor activity"/>
    <property type="evidence" value="ECO:0007669"/>
    <property type="project" value="InterPro"/>
</dbReference>
<dbReference type="InterPro" id="IPR000551">
    <property type="entry name" value="MerR-type_HTH_dom"/>
</dbReference>
<dbReference type="BioCyc" id="SESP1179773:BN6_RS18360-MONOMER"/>
<evidence type="ECO:0000313" key="4">
    <source>
        <dbReference type="Proteomes" id="UP000006281"/>
    </source>
</evidence>
<sequence>MGWSTSQLADLAGTTLRAIRHYHEVGLLAEPERRANGYKSYGVPHLVRVLRIKRLTGLGLSLAQIADLGDADEHPGEALRRLDAELAATIERLQRVRAELGVILSRETPTDLPPDLAQLVVEADMSPQDRAFTVVLAQLATPAALAAYADAVRRYSKDPVVVEFDTLPVDADEQTRQRLAERLGALPHVREMRAMFPDAAGMYAGAPRGEAFALQTIGKVVAELYNKAQIDVLIRMND</sequence>
<dbReference type="eggNOG" id="COG0789">
    <property type="taxonomic scope" value="Bacteria"/>
</dbReference>
<dbReference type="InterPro" id="IPR009061">
    <property type="entry name" value="DNA-bd_dom_put_sf"/>
</dbReference>
<dbReference type="STRING" id="1179773.BN6_37930"/>
<accession>K0K2M8</accession>
<gene>
    <name evidence="3" type="ordered locus">BN6_37930</name>
</gene>
<name>K0K2M8_SACES</name>
<dbReference type="InterPro" id="IPR047057">
    <property type="entry name" value="MerR_fam"/>
</dbReference>
<organism evidence="3 4">
    <name type="scientific">Saccharothrix espanaensis (strain ATCC 51144 / DSM 44229 / JCM 9112 / NBRC 15066 / NRRL 15764)</name>
    <dbReference type="NCBI Taxonomy" id="1179773"/>
    <lineage>
        <taxon>Bacteria</taxon>
        <taxon>Bacillati</taxon>
        <taxon>Actinomycetota</taxon>
        <taxon>Actinomycetes</taxon>
        <taxon>Pseudonocardiales</taxon>
        <taxon>Pseudonocardiaceae</taxon>
        <taxon>Saccharothrix</taxon>
    </lineage>
</organism>
<dbReference type="Proteomes" id="UP000006281">
    <property type="component" value="Chromosome"/>
</dbReference>
<evidence type="ECO:0000259" key="2">
    <source>
        <dbReference type="PROSITE" id="PS50937"/>
    </source>
</evidence>
<dbReference type="AlphaFoldDB" id="K0K2M8"/>
<proteinExistence type="predicted"/>
<dbReference type="PANTHER" id="PTHR30204:SF93">
    <property type="entry name" value="HTH MERR-TYPE DOMAIN-CONTAINING PROTEIN"/>
    <property type="match status" value="1"/>
</dbReference>
<dbReference type="Gene3D" id="1.10.1660.10">
    <property type="match status" value="1"/>
</dbReference>
<reference evidence="3 4" key="1">
    <citation type="journal article" date="2012" name="BMC Genomics">
        <title>Complete genome sequence of Saccharothrix espanaensis DSM 44229T and comparison to the other completely sequenced Pseudonocardiaceae.</title>
        <authorList>
            <person name="Strobel T."/>
            <person name="Al-Dilaimi A."/>
            <person name="Blom J."/>
            <person name="Gessner A."/>
            <person name="Kalinowski J."/>
            <person name="Luzhetska M."/>
            <person name="Puhler A."/>
            <person name="Szczepanowski R."/>
            <person name="Bechthold A."/>
            <person name="Ruckert C."/>
        </authorList>
    </citation>
    <scope>NUCLEOTIDE SEQUENCE [LARGE SCALE GENOMIC DNA]</scope>
    <source>
        <strain evidence="4">ATCC 51144 / DSM 44229 / JCM 9112 / NBRC 15066 / NRRL 15764</strain>
    </source>
</reference>
<keyword evidence="4" id="KW-1185">Reference proteome</keyword>
<feature type="domain" description="HTH merR-type" evidence="2">
    <location>
        <begin position="1"/>
        <end position="71"/>
    </location>
</feature>
<dbReference type="SMART" id="SM00422">
    <property type="entry name" value="HTH_MERR"/>
    <property type="match status" value="1"/>
</dbReference>
<dbReference type="HOGENOM" id="CLU_079903_0_0_11"/>
<dbReference type="PANTHER" id="PTHR30204">
    <property type="entry name" value="REDOX-CYCLING DRUG-SENSING TRANSCRIPTIONAL ACTIVATOR SOXR"/>
    <property type="match status" value="1"/>
</dbReference>
<dbReference type="CDD" id="cd00592">
    <property type="entry name" value="HTH_MerR-like"/>
    <property type="match status" value="1"/>
</dbReference>
<evidence type="ECO:0000313" key="3">
    <source>
        <dbReference type="EMBL" id="CCH31084.1"/>
    </source>
</evidence>
<keyword evidence="1" id="KW-0238">DNA-binding</keyword>
<dbReference type="Pfam" id="PF13411">
    <property type="entry name" value="MerR_1"/>
    <property type="match status" value="1"/>
</dbReference>
<evidence type="ECO:0000256" key="1">
    <source>
        <dbReference type="ARBA" id="ARBA00023125"/>
    </source>
</evidence>
<protein>
    <submittedName>
        <fullName evidence="3">Transcriptional regulator, MerR family</fullName>
    </submittedName>
</protein>